<evidence type="ECO:0000256" key="1">
    <source>
        <dbReference type="ARBA" id="ARBA00004635"/>
    </source>
</evidence>
<keyword evidence="2" id="KW-0732">Signal</keyword>
<dbReference type="SUPFAM" id="SSF53850">
    <property type="entry name" value="Periplasmic binding protein-like II"/>
    <property type="match status" value="1"/>
</dbReference>
<dbReference type="GO" id="GO:0016020">
    <property type="term" value="C:membrane"/>
    <property type="evidence" value="ECO:0007669"/>
    <property type="project" value="UniProtKB-SubCell"/>
</dbReference>
<evidence type="ECO:0000313" key="9">
    <source>
        <dbReference type="Proteomes" id="UP000195447"/>
    </source>
</evidence>
<dbReference type="Gene3D" id="3.40.190.10">
    <property type="entry name" value="Periplasmic binding protein-like II"/>
    <property type="match status" value="2"/>
</dbReference>
<keyword evidence="4" id="KW-0564">Palmitate</keyword>
<dbReference type="PIRSF" id="PIRSF002854">
    <property type="entry name" value="MetQ"/>
    <property type="match status" value="1"/>
</dbReference>
<comment type="subcellular location">
    <subcellularLocation>
        <location evidence="1">Membrane</location>
        <topology evidence="1">Lipid-anchor</topology>
    </subcellularLocation>
</comment>
<dbReference type="Proteomes" id="UP000195447">
    <property type="component" value="Unassembled WGS sequence"/>
</dbReference>
<proteinExistence type="inferred from homology"/>
<comment type="similarity">
    <text evidence="6">Belongs to the nlpA lipoprotein family.</text>
</comment>
<evidence type="ECO:0000313" key="8">
    <source>
        <dbReference type="EMBL" id="OUP60309.1"/>
    </source>
</evidence>
<evidence type="ECO:0000256" key="4">
    <source>
        <dbReference type="ARBA" id="ARBA00023139"/>
    </source>
</evidence>
<evidence type="ECO:0000256" key="3">
    <source>
        <dbReference type="ARBA" id="ARBA00023136"/>
    </source>
</evidence>
<keyword evidence="9" id="KW-1185">Reference proteome</keyword>
<sequence length="279" mass="30170">MNTKFVKGLLACALVAAPLTGCSSGSGDDAAEDKTITIGASVTPHAEIINNIVPDLEELGYTVEVVEFSDYVKPNQALYEGELDCNYFQHTPYLEDWVANNCKNEDDLVSAAKIHFEPLGIYSSKHTDVSDVPDGAQIAVPNDTTNEARALQLLQAQGIITLAEGKGLEATKADIVENPYNVEIIELAAEVVPTKLNEVDFAIANGNNALNADITDYLLVTESTDSEAADQYANVIAVRKGDEDSQKIKDLLSVLETQKTVDFIEENYNGVVVPVFEVK</sequence>
<evidence type="ECO:0000256" key="2">
    <source>
        <dbReference type="ARBA" id="ARBA00022729"/>
    </source>
</evidence>
<dbReference type="PANTHER" id="PTHR30429">
    <property type="entry name" value="D-METHIONINE-BINDING LIPOPROTEIN METQ"/>
    <property type="match status" value="1"/>
</dbReference>
<protein>
    <recommendedName>
        <fullName evidence="6">Lipoprotein</fullName>
    </recommendedName>
</protein>
<gene>
    <name evidence="8" type="ORF">B5F14_05945</name>
</gene>
<dbReference type="Pfam" id="PF03180">
    <property type="entry name" value="Lipoprotein_9"/>
    <property type="match status" value="1"/>
</dbReference>
<keyword evidence="5 6" id="KW-0449">Lipoprotein</keyword>
<dbReference type="RefSeq" id="WP_087158651.1">
    <property type="nucleotide sequence ID" value="NZ_NFKM01000010.1"/>
</dbReference>
<dbReference type="EMBL" id="NFKM01000010">
    <property type="protein sequence ID" value="OUP60309.1"/>
    <property type="molecule type" value="Genomic_DNA"/>
</dbReference>
<accession>A0A1Y4LXF6</accession>
<dbReference type="PANTHER" id="PTHR30429:SF0">
    <property type="entry name" value="METHIONINE-BINDING LIPOPROTEIN METQ"/>
    <property type="match status" value="1"/>
</dbReference>
<dbReference type="InterPro" id="IPR004872">
    <property type="entry name" value="Lipoprotein_NlpA"/>
</dbReference>
<organism evidence="8 9">
    <name type="scientific">Faecalitalea cylindroides</name>
    <dbReference type="NCBI Taxonomy" id="39483"/>
    <lineage>
        <taxon>Bacteria</taxon>
        <taxon>Bacillati</taxon>
        <taxon>Bacillota</taxon>
        <taxon>Erysipelotrichia</taxon>
        <taxon>Erysipelotrichales</taxon>
        <taxon>Erysipelotrichaceae</taxon>
        <taxon>Faecalitalea</taxon>
    </lineage>
</organism>
<name>A0A1Y4LXF6_9FIRM</name>
<comment type="caution">
    <text evidence="8">The sequence shown here is derived from an EMBL/GenBank/DDBJ whole genome shotgun (WGS) entry which is preliminary data.</text>
</comment>
<evidence type="ECO:0000256" key="5">
    <source>
        <dbReference type="ARBA" id="ARBA00023288"/>
    </source>
</evidence>
<dbReference type="AlphaFoldDB" id="A0A1Y4LXF6"/>
<evidence type="ECO:0000256" key="6">
    <source>
        <dbReference type="PIRNR" id="PIRNR002854"/>
    </source>
</evidence>
<keyword evidence="3" id="KW-0472">Membrane</keyword>
<evidence type="ECO:0000256" key="7">
    <source>
        <dbReference type="PIRSR" id="PIRSR002854-1"/>
    </source>
</evidence>
<feature type="lipid moiety-binding region" description="S-diacylglycerol cysteine" evidence="7">
    <location>
        <position position="22"/>
    </location>
</feature>
<reference evidence="9" key="1">
    <citation type="submission" date="2017-04" db="EMBL/GenBank/DDBJ databases">
        <title>Function of individual gut microbiota members based on whole genome sequencing of pure cultures obtained from chicken caecum.</title>
        <authorList>
            <person name="Medvecky M."/>
            <person name="Cejkova D."/>
            <person name="Polansky O."/>
            <person name="Karasova D."/>
            <person name="Kubasova T."/>
            <person name="Cizek A."/>
            <person name="Rychlik I."/>
        </authorList>
    </citation>
    <scope>NUCLEOTIDE SEQUENCE [LARGE SCALE GENOMIC DNA]</scope>
    <source>
        <strain evidence="9">An178</strain>
    </source>
</reference>